<evidence type="ECO:0000313" key="2">
    <source>
        <dbReference type="EMBL" id="EED36236.1"/>
    </source>
</evidence>
<keyword evidence="2" id="KW-0503">Monooxygenase</keyword>
<dbReference type="PANTHER" id="PTHR33336:SF15">
    <property type="entry name" value="ABM DOMAIN-CONTAINING PROTEIN"/>
    <property type="match status" value="1"/>
</dbReference>
<keyword evidence="3" id="KW-1185">Reference proteome</keyword>
<accession>B8KSN9</accession>
<reference evidence="3" key="1">
    <citation type="journal article" date="2013" name="BMC Microbiol.">
        <title>Taxonomy and evolution of bacteriochlorophyll a-containing members of the OM60/NOR5 clade of marine gammaproteobacteria: description of Luminiphilus syltensis gen. nov., sp. nov., reclassification of Haliea rubra as Pseudohaliea rubra gen. nov., comb. nov., and emendation of Chromatocurvus halotolerans.</title>
        <authorList>
            <person name="Spring S."/>
            <person name="Riedel T."/>
            <person name="Sproer C."/>
            <person name="Yan S."/>
            <person name="Harder J."/>
            <person name="Fuchs B.M."/>
        </authorList>
    </citation>
    <scope>NUCLEOTIDE SEQUENCE [LARGE SCALE GENOMIC DNA]</scope>
    <source>
        <strain evidence="3">NOR51-B</strain>
    </source>
</reference>
<feature type="domain" description="ABM" evidence="1">
    <location>
        <begin position="4"/>
        <end position="96"/>
    </location>
</feature>
<dbReference type="eggNOG" id="COG1359">
    <property type="taxonomic scope" value="Bacteria"/>
</dbReference>
<keyword evidence="2" id="KW-0560">Oxidoreductase</keyword>
<dbReference type="RefSeq" id="WP_009020980.1">
    <property type="nucleotide sequence ID" value="NZ_DS999411.1"/>
</dbReference>
<dbReference type="HOGENOM" id="CLU_131496_6_2_6"/>
<dbReference type="STRING" id="565045.NOR51B_2185"/>
<gene>
    <name evidence="2" type="ORF">NOR51B_2185</name>
</gene>
<dbReference type="EMBL" id="DS999411">
    <property type="protein sequence ID" value="EED36236.1"/>
    <property type="molecule type" value="Genomic_DNA"/>
</dbReference>
<dbReference type="Proteomes" id="UP000004699">
    <property type="component" value="Unassembled WGS sequence"/>
</dbReference>
<dbReference type="AlphaFoldDB" id="B8KSN9"/>
<sequence length="105" mass="11740">MNTLAIIARTELSAEDAPKYVEAARKLIEPTRKEAGCEMYAMAVDICDPNVIWISEQWASKQHLDDHLRAPHILEFLQTVGGLDIKSLDARQYSVSAMGPVEMPE</sequence>
<evidence type="ECO:0000259" key="1">
    <source>
        <dbReference type="PROSITE" id="PS51725"/>
    </source>
</evidence>
<evidence type="ECO:0000313" key="3">
    <source>
        <dbReference type="Proteomes" id="UP000004699"/>
    </source>
</evidence>
<dbReference type="Gene3D" id="3.30.70.100">
    <property type="match status" value="1"/>
</dbReference>
<protein>
    <submittedName>
        <fullName evidence="2">Antibiotic biosynthesis monooxygenase domain protein</fullName>
    </submittedName>
</protein>
<dbReference type="Pfam" id="PF03992">
    <property type="entry name" value="ABM"/>
    <property type="match status" value="1"/>
</dbReference>
<dbReference type="InterPro" id="IPR011008">
    <property type="entry name" value="Dimeric_a/b-barrel"/>
</dbReference>
<dbReference type="InterPro" id="IPR050744">
    <property type="entry name" value="AI-2_Isomerase_LsrG"/>
</dbReference>
<dbReference type="InterPro" id="IPR007138">
    <property type="entry name" value="ABM_dom"/>
</dbReference>
<dbReference type="OrthoDB" id="9812192at2"/>
<proteinExistence type="predicted"/>
<dbReference type="PROSITE" id="PS51725">
    <property type="entry name" value="ABM"/>
    <property type="match status" value="1"/>
</dbReference>
<name>B8KSN9_9GAMM</name>
<dbReference type="GO" id="GO:0004497">
    <property type="term" value="F:monooxygenase activity"/>
    <property type="evidence" value="ECO:0007669"/>
    <property type="project" value="UniProtKB-KW"/>
</dbReference>
<dbReference type="PANTHER" id="PTHR33336">
    <property type="entry name" value="QUINOL MONOOXYGENASE YGIN-RELATED"/>
    <property type="match status" value="1"/>
</dbReference>
<dbReference type="SUPFAM" id="SSF54909">
    <property type="entry name" value="Dimeric alpha+beta barrel"/>
    <property type="match status" value="1"/>
</dbReference>
<organism evidence="2 3">
    <name type="scientific">Luminiphilus syltensis NOR5-1B</name>
    <dbReference type="NCBI Taxonomy" id="565045"/>
    <lineage>
        <taxon>Bacteria</taxon>
        <taxon>Pseudomonadati</taxon>
        <taxon>Pseudomonadota</taxon>
        <taxon>Gammaproteobacteria</taxon>
        <taxon>Cellvibrionales</taxon>
        <taxon>Halieaceae</taxon>
        <taxon>Luminiphilus</taxon>
    </lineage>
</organism>